<protein>
    <recommendedName>
        <fullName evidence="2">Initiator Rep protein WH1 domain-containing protein</fullName>
    </recommendedName>
</protein>
<keyword evidence="4" id="KW-1185">Reference proteome</keyword>
<sequence length="355" mass="41407">MAQPTDDPMLVELGIQETMPEVFKKSHELIFSRQRLSSHEQNVFNLMIAHMREDHWAGQTPSYEFPAQTLCDWFDIKSNHLSSTLAPVADRLATRTVGFVNEDTQEWDYLPLLSRIRYKNGKLIIIPNPELKEQYIDHQKKGYALINRKPLYRLRRTYSKRLYEMLSRFKDAGYKQRPLKIIELKGYLGLLDENGKLSKEHKSLEPTGVFIKRCVADAFEEIAEVCKHELMLFKSDTGQLGYSLVKKGRTTVAIKFHYKWTAGKLSMSQKTAKDTISNLETKLRIKKEELTIEELTLLAEAYQVIGDADTASEIYMRVEQREQEKVIEPELKAEKEKESFLEKIRQMKEMNDVSY</sequence>
<comment type="similarity">
    <text evidence="1">Belongs to the initiator RepB protein family.</text>
</comment>
<feature type="domain" description="Initiator Rep protein WH1" evidence="2">
    <location>
        <begin position="23"/>
        <end position="167"/>
    </location>
</feature>
<proteinExistence type="inferred from homology"/>
<dbReference type="EMBL" id="BPEU01000013">
    <property type="protein sequence ID" value="GIU41034.1"/>
    <property type="molecule type" value="Genomic_DNA"/>
</dbReference>
<evidence type="ECO:0000313" key="4">
    <source>
        <dbReference type="Proteomes" id="UP000773469"/>
    </source>
</evidence>
<dbReference type="SUPFAM" id="SSF46785">
    <property type="entry name" value="Winged helix' DNA-binding domain"/>
    <property type="match status" value="2"/>
</dbReference>
<evidence type="ECO:0000259" key="2">
    <source>
        <dbReference type="Pfam" id="PF01051"/>
    </source>
</evidence>
<dbReference type="Pfam" id="PF01051">
    <property type="entry name" value="Rep3_N"/>
    <property type="match status" value="1"/>
</dbReference>
<name>A0ABQ4P0K4_SHECO</name>
<dbReference type="Proteomes" id="UP000773469">
    <property type="component" value="Unassembled WGS sequence"/>
</dbReference>
<evidence type="ECO:0000313" key="3">
    <source>
        <dbReference type="EMBL" id="GIU41034.1"/>
    </source>
</evidence>
<comment type="caution">
    <text evidence="3">The sequence shown here is derived from an EMBL/GenBank/DDBJ whole genome shotgun (WGS) entry which is preliminary data.</text>
</comment>
<accession>A0ABQ4P0K4</accession>
<reference evidence="3 4" key="1">
    <citation type="submission" date="2021-05" db="EMBL/GenBank/DDBJ databases">
        <title>Molecular characterization for Shewanella algae harboring chromosomal blaOXA-55-like strains isolated from clinical and environment sample.</title>
        <authorList>
            <person name="Ohama Y."/>
            <person name="Aoki K."/>
            <person name="Harada S."/>
            <person name="Moriya K."/>
            <person name="Ishii Y."/>
            <person name="Tateda K."/>
        </authorList>
    </citation>
    <scope>NUCLEOTIDE SEQUENCE [LARGE SCALE GENOMIC DNA]</scope>
    <source>
        <strain evidence="3 4">MBTL60-118</strain>
    </source>
</reference>
<dbReference type="InterPro" id="IPR036390">
    <property type="entry name" value="WH_DNA-bd_sf"/>
</dbReference>
<evidence type="ECO:0000256" key="1">
    <source>
        <dbReference type="ARBA" id="ARBA00038283"/>
    </source>
</evidence>
<dbReference type="InterPro" id="IPR036388">
    <property type="entry name" value="WH-like_DNA-bd_sf"/>
</dbReference>
<dbReference type="Gene3D" id="1.10.10.10">
    <property type="entry name" value="Winged helix-like DNA-binding domain superfamily/Winged helix DNA-binding domain"/>
    <property type="match status" value="2"/>
</dbReference>
<dbReference type="RefSeq" id="WP_220756929.1">
    <property type="nucleotide sequence ID" value="NZ_BPEU01000013.1"/>
</dbReference>
<dbReference type="InterPro" id="IPR000525">
    <property type="entry name" value="Initiator_Rep_WH1"/>
</dbReference>
<gene>
    <name evidence="3" type="ORF">TUM3794_20490</name>
</gene>
<organism evidence="3 4">
    <name type="scientific">Shewanella colwelliana</name>
    <name type="common">Alteromonas colwelliana</name>
    <dbReference type="NCBI Taxonomy" id="23"/>
    <lineage>
        <taxon>Bacteria</taxon>
        <taxon>Pseudomonadati</taxon>
        <taxon>Pseudomonadota</taxon>
        <taxon>Gammaproteobacteria</taxon>
        <taxon>Alteromonadales</taxon>
        <taxon>Shewanellaceae</taxon>
        <taxon>Shewanella</taxon>
    </lineage>
</organism>